<dbReference type="REBASE" id="35245">
    <property type="entry name" value="M.DspN47ORF34020P"/>
</dbReference>
<dbReference type="Pfam" id="PF02384">
    <property type="entry name" value="N6_Mtase"/>
    <property type="match status" value="1"/>
</dbReference>
<dbReference type="EMBL" id="FR695868">
    <property type="protein sequence ID" value="CBX28078.1"/>
    <property type="molecule type" value="Genomic_DNA"/>
</dbReference>
<dbReference type="PANTHER" id="PTHR33841">
    <property type="entry name" value="DNA METHYLTRANSFERASE YEEA-RELATED"/>
    <property type="match status" value="1"/>
</dbReference>
<dbReference type="PROSITE" id="PS00092">
    <property type="entry name" value="N6_MTASE"/>
    <property type="match status" value="1"/>
</dbReference>
<evidence type="ECO:0000259" key="6">
    <source>
        <dbReference type="Pfam" id="PF02384"/>
    </source>
</evidence>
<evidence type="ECO:0000256" key="2">
    <source>
        <dbReference type="ARBA" id="ARBA00022603"/>
    </source>
</evidence>
<name>E1YBY4_9BACT</name>
<dbReference type="InterPro" id="IPR029063">
    <property type="entry name" value="SAM-dependent_MTases_sf"/>
</dbReference>
<dbReference type="PRINTS" id="PR00507">
    <property type="entry name" value="N12N6MTFRASE"/>
</dbReference>
<organism evidence="8">
    <name type="scientific">uncultured Desulfobacterium sp</name>
    <dbReference type="NCBI Taxonomy" id="201089"/>
    <lineage>
        <taxon>Bacteria</taxon>
        <taxon>Pseudomonadati</taxon>
        <taxon>Thermodesulfobacteriota</taxon>
        <taxon>Desulfobacteria</taxon>
        <taxon>Desulfobacterales</taxon>
        <taxon>Desulfobacteriaceae</taxon>
        <taxon>Desulfobacterium</taxon>
        <taxon>environmental samples</taxon>
    </lineage>
</organism>
<dbReference type="GO" id="GO:0009307">
    <property type="term" value="P:DNA restriction-modification system"/>
    <property type="evidence" value="ECO:0007669"/>
    <property type="project" value="UniProtKB-KW"/>
</dbReference>
<keyword evidence="5" id="KW-0680">Restriction system</keyword>
<feature type="domain" description="DNA methylase adenine-specific" evidence="6">
    <location>
        <begin position="15"/>
        <end position="248"/>
    </location>
</feature>
<evidence type="ECO:0000313" key="8">
    <source>
        <dbReference type="EMBL" id="CBX28078.1"/>
    </source>
</evidence>
<dbReference type="SUPFAM" id="SSF53335">
    <property type="entry name" value="S-adenosyl-L-methionine-dependent methyltransferases"/>
    <property type="match status" value="1"/>
</dbReference>
<protein>
    <submittedName>
        <fullName evidence="8">Uncharacterized protein</fullName>
    </submittedName>
</protein>
<dbReference type="InterPro" id="IPR050953">
    <property type="entry name" value="N4_N6_ade-DNA_methylase"/>
</dbReference>
<proteinExistence type="inferred from homology"/>
<dbReference type="InterPro" id="IPR002052">
    <property type="entry name" value="DNA_methylase_N6_adenine_CS"/>
</dbReference>
<feature type="domain" description="Type II methyltransferase M.Eco57I C-terminal" evidence="7">
    <location>
        <begin position="260"/>
        <end position="495"/>
    </location>
</feature>
<dbReference type="GO" id="GO:0008170">
    <property type="term" value="F:N-methyltransferase activity"/>
    <property type="evidence" value="ECO:0007669"/>
    <property type="project" value="InterPro"/>
</dbReference>
<keyword evidence="2" id="KW-0489">Methyltransferase</keyword>
<dbReference type="Pfam" id="PF22837">
    <property type="entry name" value="M_Eco57I_C"/>
    <property type="match status" value="1"/>
</dbReference>
<keyword evidence="3" id="KW-0808">Transferase</keyword>
<dbReference type="Gene3D" id="3.40.50.150">
    <property type="entry name" value="Vaccinia Virus protein VP39"/>
    <property type="match status" value="1"/>
</dbReference>
<comment type="similarity">
    <text evidence="1">Belongs to the N(4)/N(6)-methyltransferase family.</text>
</comment>
<dbReference type="CDD" id="cd02440">
    <property type="entry name" value="AdoMet_MTases"/>
    <property type="match status" value="1"/>
</dbReference>
<evidence type="ECO:0000259" key="7">
    <source>
        <dbReference type="Pfam" id="PF22837"/>
    </source>
</evidence>
<reference evidence="8" key="1">
    <citation type="journal article" date="2011" name="Environ. Microbiol.">
        <title>Genomic insights into the metabolic potential of the polycyclic aromatic hydrocarbon degrading sulfate-reducing Deltaproteobacterium N47.</title>
        <authorList>
            <person name="Bergmann F."/>
            <person name="Selesi D."/>
            <person name="Weinmaier T."/>
            <person name="Tischler P."/>
            <person name="Rattei T."/>
            <person name="Meckenstock R.U."/>
        </authorList>
    </citation>
    <scope>NUCLEOTIDE SEQUENCE</scope>
</reference>
<dbReference type="AlphaFoldDB" id="E1YBY4"/>
<dbReference type="InterPro" id="IPR054520">
    <property type="entry name" value="M_Eco57I_C"/>
</dbReference>
<evidence type="ECO:0000256" key="1">
    <source>
        <dbReference type="ARBA" id="ARBA00006594"/>
    </source>
</evidence>
<keyword evidence="4" id="KW-0949">S-adenosyl-L-methionine</keyword>
<dbReference type="GO" id="GO:0009007">
    <property type="term" value="F:site-specific DNA-methyltransferase (adenine-specific) activity"/>
    <property type="evidence" value="ECO:0007669"/>
    <property type="project" value="UniProtKB-EC"/>
</dbReference>
<evidence type="ECO:0000256" key="4">
    <source>
        <dbReference type="ARBA" id="ARBA00022691"/>
    </source>
</evidence>
<dbReference type="GO" id="GO:0003677">
    <property type="term" value="F:DNA binding"/>
    <property type="evidence" value="ECO:0007669"/>
    <property type="project" value="InterPro"/>
</dbReference>
<accession>E1YBY4</accession>
<gene>
    <name evidence="8" type="ORF">N47_G34020</name>
</gene>
<sequence>MRESDYIKDTPISHRKDYGQFFTPSSVARLMVQWVLNDNPTTVLDPAFGLGIFYDEVLKTKPSQQLQFIGYEIDKKIIGYLNSELNKSNLKINNCDYLEANAGSFDGIICNPPYMRFQNFLKRHSVLPKIEKQIGKRLVGYSNISSVFLLKALNELNDNGNLAFIMPFEFFNTGYGKEVKRSLLKNHLLKQIIIFSNEKEIFPDATTTVCVLLCKKDGKEDDIKITQIKAEDEISQLSNISSLYHATIEPSNLPFNKKWTPILLSLFSEQTIPEDFVKLSLYGSFTRGIATGANEFFALTKTKIEKWKLDNGNICKCITKSPQIRKAVFTEYDFDILYNSDKPVYCLDVRDHESQRIRQYIDEGEKLRYHERYLTKMRSPWYKIERRKTAPILFGVFNRGRLKIIRNLTTAINFTCFHAFYPNMFGEHLIDKLFVYLLSDIGQEIIKANKRSYGDNLDKFEPGDLNDCFCPSQNQFNMIDNKDAENVIEIAKADEKLAIQMSNDLIQRIINDAQQQHEHGLVKAAPLRYVTFTNRLC</sequence>
<evidence type="ECO:0000256" key="3">
    <source>
        <dbReference type="ARBA" id="ARBA00022679"/>
    </source>
</evidence>
<dbReference type="InterPro" id="IPR003356">
    <property type="entry name" value="DNA_methylase_A-5"/>
</dbReference>
<dbReference type="PANTHER" id="PTHR33841:SF5">
    <property type="entry name" value="DNA METHYLASE (MODIFICATION METHYLASE) (METHYLTRANSFERASE)-RELATED"/>
    <property type="match status" value="1"/>
</dbReference>
<dbReference type="GO" id="GO:0032259">
    <property type="term" value="P:methylation"/>
    <property type="evidence" value="ECO:0007669"/>
    <property type="project" value="UniProtKB-KW"/>
</dbReference>
<evidence type="ECO:0000256" key="5">
    <source>
        <dbReference type="ARBA" id="ARBA00022747"/>
    </source>
</evidence>